<proteinExistence type="predicted"/>
<dbReference type="GO" id="GO:0016020">
    <property type="term" value="C:membrane"/>
    <property type="evidence" value="ECO:0007669"/>
    <property type="project" value="UniProtKB-SubCell"/>
</dbReference>
<name>A0A318R9P9_WILLI</name>
<keyword evidence="2 3" id="KW-0472">Membrane</keyword>
<evidence type="ECO:0000256" key="3">
    <source>
        <dbReference type="SAM" id="Phobius"/>
    </source>
</evidence>
<accession>A0A318R9P9</accession>
<dbReference type="PANTHER" id="PTHR37042:SF4">
    <property type="entry name" value="OUTER MEMBRANE PROTEIN RV1973"/>
    <property type="match status" value="1"/>
</dbReference>
<dbReference type="OrthoDB" id="5196392at2"/>
<keyword evidence="5" id="KW-1185">Reference proteome</keyword>
<evidence type="ECO:0000313" key="4">
    <source>
        <dbReference type="EMBL" id="PYE12358.1"/>
    </source>
</evidence>
<organism evidence="4 5">
    <name type="scientific">Williamsia limnetica</name>
    <dbReference type="NCBI Taxonomy" id="882452"/>
    <lineage>
        <taxon>Bacteria</taxon>
        <taxon>Bacillati</taxon>
        <taxon>Actinomycetota</taxon>
        <taxon>Actinomycetes</taxon>
        <taxon>Mycobacteriales</taxon>
        <taxon>Nocardiaceae</taxon>
        <taxon>Williamsia</taxon>
    </lineage>
</organism>
<gene>
    <name evidence="4" type="ORF">DFR67_12383</name>
</gene>
<comment type="subcellular location">
    <subcellularLocation>
        <location evidence="1">Membrane</location>
    </subcellularLocation>
</comment>
<keyword evidence="3" id="KW-0812">Transmembrane</keyword>
<dbReference type="EMBL" id="QJSP01000023">
    <property type="protein sequence ID" value="PYE12358.1"/>
    <property type="molecule type" value="Genomic_DNA"/>
</dbReference>
<sequence>MKTALNTLLRLPNRGFTALADVFGRWTARRVKVVGTLMVVLTAAALGFCGYAVYEDHQDEDLQASGQEALTAARTMVPNLLTYKAESVDQDFAQKFTMLTGEFKSEFEDLSVKSIIPTAKERQIVTTAQVAESGLIDHGDKKATALLFINQTTTSTDEPDPKLDGSRVKVTVEKSGDSWKISALTPV</sequence>
<dbReference type="PANTHER" id="PTHR37042">
    <property type="entry name" value="OUTER MEMBRANE PROTEIN RV1973"/>
    <property type="match status" value="1"/>
</dbReference>
<reference evidence="4 5" key="1">
    <citation type="submission" date="2018-06" db="EMBL/GenBank/DDBJ databases">
        <title>Genomic Encyclopedia of Type Strains, Phase IV (KMG-IV): sequencing the most valuable type-strain genomes for metagenomic binning, comparative biology and taxonomic classification.</title>
        <authorList>
            <person name="Goeker M."/>
        </authorList>
    </citation>
    <scope>NUCLEOTIDE SEQUENCE [LARGE SCALE GENOMIC DNA]</scope>
    <source>
        <strain evidence="4 5">DSM 45521</strain>
    </source>
</reference>
<evidence type="ECO:0000256" key="1">
    <source>
        <dbReference type="ARBA" id="ARBA00004370"/>
    </source>
</evidence>
<dbReference type="AlphaFoldDB" id="A0A318R9P9"/>
<comment type="caution">
    <text evidence="4">The sequence shown here is derived from an EMBL/GenBank/DDBJ whole genome shotgun (WGS) entry which is preliminary data.</text>
</comment>
<evidence type="ECO:0000313" key="5">
    <source>
        <dbReference type="Proteomes" id="UP000247591"/>
    </source>
</evidence>
<keyword evidence="3" id="KW-1133">Transmembrane helix</keyword>
<protein>
    <submittedName>
        <fullName evidence="4">Mce-associated membrane protein</fullName>
    </submittedName>
</protein>
<feature type="transmembrane region" description="Helical" evidence="3">
    <location>
        <begin position="33"/>
        <end position="54"/>
    </location>
</feature>
<dbReference type="Proteomes" id="UP000247591">
    <property type="component" value="Unassembled WGS sequence"/>
</dbReference>
<evidence type="ECO:0000256" key="2">
    <source>
        <dbReference type="ARBA" id="ARBA00023136"/>
    </source>
</evidence>
<dbReference type="RefSeq" id="WP_110472571.1">
    <property type="nucleotide sequence ID" value="NZ_QJSP01000023.1"/>
</dbReference>